<accession>A0A0F8ZGP3</accession>
<organism evidence="1">
    <name type="scientific">marine sediment metagenome</name>
    <dbReference type="NCBI Taxonomy" id="412755"/>
    <lineage>
        <taxon>unclassified sequences</taxon>
        <taxon>metagenomes</taxon>
        <taxon>ecological metagenomes</taxon>
    </lineage>
</organism>
<proteinExistence type="predicted"/>
<feature type="non-terminal residue" evidence="1">
    <location>
        <position position="435"/>
    </location>
</feature>
<dbReference type="AlphaFoldDB" id="A0A0F8ZGP3"/>
<comment type="caution">
    <text evidence="1">The sequence shown here is derived from an EMBL/GenBank/DDBJ whole genome shotgun (WGS) entry which is preliminary data.</text>
</comment>
<feature type="non-terminal residue" evidence="1">
    <location>
        <position position="1"/>
    </location>
</feature>
<dbReference type="EMBL" id="LAZR01048007">
    <property type="protein sequence ID" value="KKK92903.1"/>
    <property type="molecule type" value="Genomic_DNA"/>
</dbReference>
<sequence>EKQFLRRERPVAVAERLKREEVITEPSPIREFVNQARTAAGLFRDDIVPGGAPVPEADVVAEQATFIEKIKTEFYPGRENEVEVDFNDATDQLIFTLNGVPQGFALPSTLAEQVHGQDIAENYALQGPSALPEDSPLHKPGLSEGTLKILSNTAELFSGPATEVLKGIGDVATREISEEERKLLISSSPFGSFFFGGGRLGEKPPEGPITPLEALERVDEPRLLVKEKVIEPILPEFEFTFAIPQELREAAPFVLPPLAIAHVSIMALNLIAGTNIPDIADLLPEKITLTDEVTAEIMSFVLDPLNLLPGIGFGPEILKATRLAATGGRRAILKLARSPKFLSAMDDGLRLVKAESGILSTGGRRAQLEARLSVGDDIARGVETADPALVPVREEIDTLVDKATGATDFGQFNREVRTLVQEATEPAFRGDVVFP</sequence>
<reference evidence="1" key="1">
    <citation type="journal article" date="2015" name="Nature">
        <title>Complex archaea that bridge the gap between prokaryotes and eukaryotes.</title>
        <authorList>
            <person name="Spang A."/>
            <person name="Saw J.H."/>
            <person name="Jorgensen S.L."/>
            <person name="Zaremba-Niedzwiedzka K."/>
            <person name="Martijn J."/>
            <person name="Lind A.E."/>
            <person name="van Eijk R."/>
            <person name="Schleper C."/>
            <person name="Guy L."/>
            <person name="Ettema T.J."/>
        </authorList>
    </citation>
    <scope>NUCLEOTIDE SEQUENCE</scope>
</reference>
<name>A0A0F8ZGP3_9ZZZZ</name>
<evidence type="ECO:0000313" key="1">
    <source>
        <dbReference type="EMBL" id="KKK92903.1"/>
    </source>
</evidence>
<protein>
    <submittedName>
        <fullName evidence="1">Uncharacterized protein</fullName>
    </submittedName>
</protein>
<gene>
    <name evidence="1" type="ORF">LCGC14_2698240</name>
</gene>